<reference evidence="8 9" key="1">
    <citation type="submission" date="2019-03" db="EMBL/GenBank/DDBJ databases">
        <title>Genomic Encyclopedia of Type Strains, Phase IV (KMG-IV): sequencing the most valuable type-strain genomes for metagenomic binning, comparative biology and taxonomic classification.</title>
        <authorList>
            <person name="Goeker M."/>
        </authorList>
    </citation>
    <scope>NUCLEOTIDE SEQUENCE [LARGE SCALE GENOMIC DNA]</scope>
    <source>
        <strain evidence="8 9">DSM 28231</strain>
    </source>
</reference>
<dbReference type="PANTHER" id="PTHR43201:SF5">
    <property type="entry name" value="MEDIUM-CHAIN ACYL-COA LIGASE ACSF2, MITOCHONDRIAL"/>
    <property type="match status" value="1"/>
</dbReference>
<dbReference type="AlphaFoldDB" id="A0A4R2N0E6"/>
<dbReference type="OrthoDB" id="9803968at2"/>
<comment type="caution">
    <text evidence="8">The sequence shown here is derived from an EMBL/GenBank/DDBJ whole genome shotgun (WGS) entry which is preliminary data.</text>
</comment>
<dbReference type="GO" id="GO:0009234">
    <property type="term" value="P:menaquinone biosynthetic process"/>
    <property type="evidence" value="ECO:0007669"/>
    <property type="project" value="UniProtKB-KW"/>
</dbReference>
<dbReference type="Gene3D" id="3.40.50.12780">
    <property type="entry name" value="N-terminal domain of ligase-like"/>
    <property type="match status" value="1"/>
</dbReference>
<keyword evidence="9" id="KW-1185">Reference proteome</keyword>
<evidence type="ECO:0000313" key="9">
    <source>
        <dbReference type="Proteomes" id="UP000294841"/>
    </source>
</evidence>
<comment type="similarity">
    <text evidence="1">Belongs to the ATP-dependent AMP-binding enzyme family.</text>
</comment>
<feature type="domain" description="AMP-binding enzyme C-terminal" evidence="7">
    <location>
        <begin position="376"/>
        <end position="440"/>
    </location>
</feature>
<dbReference type="GO" id="GO:0005524">
    <property type="term" value="F:ATP binding"/>
    <property type="evidence" value="ECO:0007669"/>
    <property type="project" value="UniProtKB-KW"/>
</dbReference>
<dbReference type="PROSITE" id="PS00455">
    <property type="entry name" value="AMP_BINDING"/>
    <property type="match status" value="1"/>
</dbReference>
<evidence type="ECO:0000313" key="8">
    <source>
        <dbReference type="EMBL" id="TCP12866.1"/>
    </source>
</evidence>
<dbReference type="InterPro" id="IPR020845">
    <property type="entry name" value="AMP-binding_CS"/>
</dbReference>
<keyword evidence="5" id="KW-0067">ATP-binding</keyword>
<dbReference type="GO" id="GO:0006631">
    <property type="term" value="P:fatty acid metabolic process"/>
    <property type="evidence" value="ECO:0007669"/>
    <property type="project" value="TreeGrafter"/>
</dbReference>
<proteinExistence type="inferred from homology"/>
<dbReference type="InterPro" id="IPR010192">
    <property type="entry name" value="MenE"/>
</dbReference>
<evidence type="ECO:0000259" key="6">
    <source>
        <dbReference type="Pfam" id="PF00501"/>
    </source>
</evidence>
<evidence type="ECO:0000256" key="5">
    <source>
        <dbReference type="ARBA" id="ARBA00022840"/>
    </source>
</evidence>
<dbReference type="EMBL" id="SLXI01000003">
    <property type="protein sequence ID" value="TCP12866.1"/>
    <property type="molecule type" value="Genomic_DNA"/>
</dbReference>
<evidence type="ECO:0000256" key="2">
    <source>
        <dbReference type="ARBA" id="ARBA00022428"/>
    </source>
</evidence>
<dbReference type="SUPFAM" id="SSF56801">
    <property type="entry name" value="Acetyl-CoA synthetase-like"/>
    <property type="match status" value="1"/>
</dbReference>
<dbReference type="GO" id="GO:0008756">
    <property type="term" value="F:o-succinylbenzoate-CoA ligase activity"/>
    <property type="evidence" value="ECO:0007669"/>
    <property type="project" value="InterPro"/>
</dbReference>
<dbReference type="RefSeq" id="WP_132023534.1">
    <property type="nucleotide sequence ID" value="NZ_CP016605.1"/>
</dbReference>
<dbReference type="InterPro" id="IPR042099">
    <property type="entry name" value="ANL_N_sf"/>
</dbReference>
<accession>A0A4R2N0E6</accession>
<dbReference type="NCBIfam" id="NF006539">
    <property type="entry name" value="PRK09029.1"/>
    <property type="match status" value="1"/>
</dbReference>
<feature type="domain" description="AMP-dependent synthetase/ligase" evidence="6">
    <location>
        <begin position="11"/>
        <end position="327"/>
    </location>
</feature>
<dbReference type="PANTHER" id="PTHR43201">
    <property type="entry name" value="ACYL-COA SYNTHETASE"/>
    <property type="match status" value="1"/>
</dbReference>
<protein>
    <submittedName>
        <fullName evidence="8">2-succinylbenzoyl-CoA synthetase</fullName>
    </submittedName>
</protein>
<dbReference type="InterPro" id="IPR045851">
    <property type="entry name" value="AMP-bd_C_sf"/>
</dbReference>
<dbReference type="Proteomes" id="UP000294841">
    <property type="component" value="Unassembled WGS sequence"/>
</dbReference>
<keyword evidence="4" id="KW-0547">Nucleotide-binding</keyword>
<sequence>MFLWHKHAVSAQSQDKVALRNQQGEVFTWKVFSKLVDNVAYYLHNQGVIENSGIAFYSKNSMEVVLLYLASIQLGARVIGINPAFPIEKMQALCRENDIQFYYSQDLLIDIHHLIPLKLSIDSYLLDKGLPLITFHIKSDRPATMTLTSGTTGNPKAIVHSMQCHLDNALGVCKLVNFTSNDSWLLSLPLYHVSGQGIIWRWLSVAGELHLPKDDFYSSILQVTHCSLVPTQLQRLLDYITKHNITEFNTKHILLGGTYIPTELTAKLLALGVCSYSGYGMTEMASTISAKKSDHLSGVGNLLIGRQIKFVNNEIWLRGAGLALGYWKAGKVVSLLNKEGWLATKDRGIWRNGELVILGRMDNMFISGGENIYPEEIEQVILKYPDIEQVFVFPISDKEFGNRPVAMIKLKNGFNQKCIDDLQYWLMDKLEKFKRPIQYVDLDRVKYQNSNQIKISRVLLQKELALLLGNVK</sequence>
<evidence type="ECO:0000256" key="1">
    <source>
        <dbReference type="ARBA" id="ARBA00006432"/>
    </source>
</evidence>
<dbReference type="NCBIfam" id="TIGR01923">
    <property type="entry name" value="menE"/>
    <property type="match status" value="1"/>
</dbReference>
<organism evidence="8 9">
    <name type="scientific">Bisgaardia hudsonensis</name>
    <dbReference type="NCBI Taxonomy" id="109472"/>
    <lineage>
        <taxon>Bacteria</taxon>
        <taxon>Pseudomonadati</taxon>
        <taxon>Pseudomonadota</taxon>
        <taxon>Gammaproteobacteria</taxon>
        <taxon>Pasteurellales</taxon>
        <taxon>Pasteurellaceae</taxon>
        <taxon>Bisgaardia</taxon>
    </lineage>
</organism>
<keyword evidence="2" id="KW-0474">Menaquinone biosynthesis</keyword>
<evidence type="ECO:0000259" key="7">
    <source>
        <dbReference type="Pfam" id="PF13193"/>
    </source>
</evidence>
<dbReference type="InterPro" id="IPR025110">
    <property type="entry name" value="AMP-bd_C"/>
</dbReference>
<evidence type="ECO:0000256" key="4">
    <source>
        <dbReference type="ARBA" id="ARBA00022741"/>
    </source>
</evidence>
<dbReference type="Pfam" id="PF13193">
    <property type="entry name" value="AMP-binding_C"/>
    <property type="match status" value="1"/>
</dbReference>
<dbReference type="Gene3D" id="3.30.300.30">
    <property type="match status" value="1"/>
</dbReference>
<keyword evidence="3" id="KW-0436">Ligase</keyword>
<gene>
    <name evidence="8" type="ORF">EV697_103172</name>
</gene>
<dbReference type="CDD" id="cd17630">
    <property type="entry name" value="OSB_MenE-like"/>
    <property type="match status" value="1"/>
</dbReference>
<dbReference type="GO" id="GO:0031956">
    <property type="term" value="F:medium-chain fatty acid-CoA ligase activity"/>
    <property type="evidence" value="ECO:0007669"/>
    <property type="project" value="TreeGrafter"/>
</dbReference>
<dbReference type="InterPro" id="IPR000873">
    <property type="entry name" value="AMP-dep_synth/lig_dom"/>
</dbReference>
<dbReference type="Pfam" id="PF00501">
    <property type="entry name" value="AMP-binding"/>
    <property type="match status" value="1"/>
</dbReference>
<name>A0A4R2N0E6_9PAST</name>
<evidence type="ECO:0000256" key="3">
    <source>
        <dbReference type="ARBA" id="ARBA00022598"/>
    </source>
</evidence>